<evidence type="ECO:0000256" key="11">
    <source>
        <dbReference type="SAM" id="Phobius"/>
    </source>
</evidence>
<evidence type="ECO:0000256" key="9">
    <source>
        <dbReference type="ARBA" id="ARBA00023303"/>
    </source>
</evidence>
<evidence type="ECO:0000256" key="8">
    <source>
        <dbReference type="ARBA" id="ARBA00023136"/>
    </source>
</evidence>
<feature type="transmembrane region" description="Helical" evidence="11">
    <location>
        <begin position="453"/>
        <end position="474"/>
    </location>
</feature>
<dbReference type="Proteomes" id="UP001158576">
    <property type="component" value="Chromosome PAR"/>
</dbReference>
<feature type="transmembrane region" description="Helical" evidence="11">
    <location>
        <begin position="332"/>
        <end position="356"/>
    </location>
</feature>
<evidence type="ECO:0000256" key="3">
    <source>
        <dbReference type="ARBA" id="ARBA00022692"/>
    </source>
</evidence>
<dbReference type="SMART" id="SM01420">
    <property type="entry name" value="TRP_2"/>
    <property type="match status" value="1"/>
</dbReference>
<keyword evidence="2" id="KW-0813">Transport</keyword>
<name>A0ABN7RQ88_OIKDI</name>
<evidence type="ECO:0000256" key="7">
    <source>
        <dbReference type="ARBA" id="ARBA00023065"/>
    </source>
</evidence>
<dbReference type="InterPro" id="IPR002153">
    <property type="entry name" value="TRPC_channel"/>
</dbReference>
<proteinExistence type="predicted"/>
<dbReference type="Pfam" id="PF08344">
    <property type="entry name" value="TRP_2"/>
    <property type="match status" value="1"/>
</dbReference>
<comment type="catalytic activity">
    <reaction evidence="10">
        <text>Ca(2+)(in) = Ca(2+)(out)</text>
        <dbReference type="Rhea" id="RHEA:29671"/>
        <dbReference type="ChEBI" id="CHEBI:29108"/>
    </reaction>
</comment>
<dbReference type="NCBIfam" id="TIGR00870">
    <property type="entry name" value="trp"/>
    <property type="match status" value="1"/>
</dbReference>
<dbReference type="SMART" id="SM00248">
    <property type="entry name" value="ANK"/>
    <property type="match status" value="3"/>
</dbReference>
<dbReference type="Gene3D" id="1.25.40.20">
    <property type="entry name" value="Ankyrin repeat-containing domain"/>
    <property type="match status" value="1"/>
</dbReference>
<keyword evidence="4" id="KW-0677">Repeat</keyword>
<dbReference type="PANTHER" id="PTHR10117:SF79">
    <property type="entry name" value="SHORT TRANSIENT RECEPTOR POTENTIAL CHANNEL 3-LIKE"/>
    <property type="match status" value="1"/>
</dbReference>
<organism evidence="13 14">
    <name type="scientific">Oikopleura dioica</name>
    <name type="common">Tunicate</name>
    <dbReference type="NCBI Taxonomy" id="34765"/>
    <lineage>
        <taxon>Eukaryota</taxon>
        <taxon>Metazoa</taxon>
        <taxon>Chordata</taxon>
        <taxon>Tunicata</taxon>
        <taxon>Appendicularia</taxon>
        <taxon>Copelata</taxon>
        <taxon>Oikopleuridae</taxon>
        <taxon>Oikopleura</taxon>
    </lineage>
</organism>
<evidence type="ECO:0000256" key="2">
    <source>
        <dbReference type="ARBA" id="ARBA00022448"/>
    </source>
</evidence>
<evidence type="ECO:0000256" key="6">
    <source>
        <dbReference type="ARBA" id="ARBA00023043"/>
    </source>
</evidence>
<evidence type="ECO:0000256" key="5">
    <source>
        <dbReference type="ARBA" id="ARBA00022989"/>
    </source>
</evidence>
<evidence type="ECO:0000259" key="12">
    <source>
        <dbReference type="SMART" id="SM01420"/>
    </source>
</evidence>
<feature type="transmembrane region" description="Helical" evidence="11">
    <location>
        <begin position="368"/>
        <end position="391"/>
    </location>
</feature>
<keyword evidence="5 11" id="KW-1133">Transmembrane helix</keyword>
<keyword evidence="3 11" id="KW-0812">Transmembrane</keyword>
<sequence length="859" mass="98587">MTSLKIPGMSTVKEKRASISEMLAMITLAAEYGNIPTVRRMLAECPELDVNCTDFIGQNALQLATGNEHLEVVEMLLAQPKIKRIGDALMLSISKGYDRIVEAILSHDDFKVEDRLTISPAEQRRRSLDSDFYTYDGAETRFSPDITPIILASQCQEYEIVHQLLIRGARIERPHNYHCQCEDCSRSRCVDSFSHSLSRINAYKGLASPAYLALSSPDPMMSALYLSNELANLAEIEKEFKNEYQKLSNQCKDFSVSLLDLCWNHSEVSAILNNHNLEEESRDNCHPSQPGLDTLKLAIRYQVKKFVAHPNCQHELLTQWFDNSCHLGQAGIWVKVFAILLLALCMPLTSVVHWFMPKSRLGAFVASPYVKFVNHAVSFVLFLLLLVTSSIDRFEWVDVEPNNWFIPHQTLPYGRYNKLNWIEYTLMLYIFGRLLNEVKELWEQGPRDYCCQLWNILDFVMLSTFITSFSLKIVSYRNVSRNYDWWDQQGEHFNMNSTKFNISCGVRGYEAYNYTSDGKKLFNVTPEQAYYSYQWAERLYWDQYDPQLISESLYAIAIVFSFARISYILPVNEHFGPLQISLGRTVVDIYKWAVLFAMIFASFMFGLHALYSYFENGLTYRKNFTTIEQTFITLFWSLFGLSDYRGVELAQYPLSRIIGYLLYGAYSLITVVIMLNMLIAMINNSYNRIDCDSDVEWKFARSKLMLSYFGPGSVNPPPFNLLPSPNFVRSVVDCVLETVKTCLKGNPDSAGVVTKTGRPRSGAGTRKPQKNSVDHCIVESSYADISRRLVKRYVIKAQVEKESEGINEGEIQEIKQDISSLRYELLELNKNYVVQLQTVIGIVSDLKNAYRKGTRRGSF</sequence>
<reference evidence="13 14" key="1">
    <citation type="submission" date="2021-04" db="EMBL/GenBank/DDBJ databases">
        <authorList>
            <person name="Bliznina A."/>
        </authorList>
    </citation>
    <scope>NUCLEOTIDE SEQUENCE [LARGE SCALE GENOMIC DNA]</scope>
</reference>
<dbReference type="InterPro" id="IPR005821">
    <property type="entry name" value="Ion_trans_dom"/>
</dbReference>
<keyword evidence="6" id="KW-0040">ANK repeat</keyword>
<keyword evidence="9" id="KW-0407">Ion channel</keyword>
<dbReference type="PANTHER" id="PTHR10117">
    <property type="entry name" value="TRANSIENT RECEPTOR POTENTIAL CHANNEL"/>
    <property type="match status" value="1"/>
</dbReference>
<evidence type="ECO:0000313" key="14">
    <source>
        <dbReference type="Proteomes" id="UP001158576"/>
    </source>
</evidence>
<accession>A0ABN7RQ88</accession>
<dbReference type="EMBL" id="OU015568">
    <property type="protein sequence ID" value="CAG5077830.1"/>
    <property type="molecule type" value="Genomic_DNA"/>
</dbReference>
<evidence type="ECO:0000256" key="4">
    <source>
        <dbReference type="ARBA" id="ARBA00022737"/>
    </source>
</evidence>
<evidence type="ECO:0000256" key="1">
    <source>
        <dbReference type="ARBA" id="ARBA00004141"/>
    </source>
</evidence>
<comment type="subcellular location">
    <subcellularLocation>
        <location evidence="1">Membrane</location>
        <topology evidence="1">Multi-pass membrane protein</topology>
    </subcellularLocation>
</comment>
<evidence type="ECO:0000256" key="10">
    <source>
        <dbReference type="ARBA" id="ARBA00036634"/>
    </source>
</evidence>
<feature type="domain" description="Transient receptor ion channel" evidence="12">
    <location>
        <begin position="179"/>
        <end position="241"/>
    </location>
</feature>
<feature type="transmembrane region" description="Helical" evidence="11">
    <location>
        <begin position="589"/>
        <end position="611"/>
    </location>
</feature>
<feature type="transmembrane region" description="Helical" evidence="11">
    <location>
        <begin position="657"/>
        <end position="679"/>
    </location>
</feature>
<dbReference type="InterPro" id="IPR036770">
    <property type="entry name" value="Ankyrin_rpt-contain_sf"/>
</dbReference>
<keyword evidence="14" id="KW-1185">Reference proteome</keyword>
<evidence type="ECO:0000313" key="13">
    <source>
        <dbReference type="EMBL" id="CAG5077830.1"/>
    </source>
</evidence>
<dbReference type="Pfam" id="PF12796">
    <property type="entry name" value="Ank_2"/>
    <property type="match status" value="1"/>
</dbReference>
<gene>
    <name evidence="13" type="ORF">OKIOD_LOCUS380</name>
</gene>
<dbReference type="PRINTS" id="PR01097">
    <property type="entry name" value="TRNSRECEPTRP"/>
</dbReference>
<dbReference type="SUPFAM" id="SSF48403">
    <property type="entry name" value="Ankyrin repeat"/>
    <property type="match status" value="1"/>
</dbReference>
<keyword evidence="8 11" id="KW-0472">Membrane</keyword>
<protein>
    <submittedName>
        <fullName evidence="13">Oidioi.mRNA.OKI2018_I69.PAR.g8822.t1.cds</fullName>
    </submittedName>
</protein>
<keyword evidence="7" id="KW-0406">Ion transport</keyword>
<dbReference type="InterPro" id="IPR013555">
    <property type="entry name" value="TRP_dom"/>
</dbReference>
<dbReference type="InterPro" id="IPR002110">
    <property type="entry name" value="Ankyrin_rpt"/>
</dbReference>
<dbReference type="Pfam" id="PF00520">
    <property type="entry name" value="Ion_trans"/>
    <property type="match status" value="2"/>
</dbReference>